<dbReference type="AlphaFoldDB" id="A0A2N8KD66"/>
<dbReference type="Proteomes" id="UP000235994">
    <property type="component" value="Unassembled WGS sequence"/>
</dbReference>
<evidence type="ECO:0008006" key="3">
    <source>
        <dbReference type="Google" id="ProtNLM"/>
    </source>
</evidence>
<evidence type="ECO:0000313" key="1">
    <source>
        <dbReference type="EMBL" id="PND31394.1"/>
    </source>
</evidence>
<organism evidence="1 2">
    <name type="scientific">Achromobacter pulmonis</name>
    <dbReference type="NCBI Taxonomy" id="1389932"/>
    <lineage>
        <taxon>Bacteria</taxon>
        <taxon>Pseudomonadati</taxon>
        <taxon>Pseudomonadota</taxon>
        <taxon>Betaproteobacteria</taxon>
        <taxon>Burkholderiales</taxon>
        <taxon>Alcaligenaceae</taxon>
        <taxon>Achromobacter</taxon>
    </lineage>
</organism>
<sequence length="165" mass="18622">MTVEVLLDTSYLISLVDARRPNHQTATKYFRQMLDESMPMYFSAIVAAEFGVKQPITDLPLPKFRHLPFNIPHGQRAAQLWNALGPRDDKTTRPVARDDIKLIAQACHERIPFLLTEDASSLHKYCKRLRDTGACQVRTILLSAGYDPGAFRLDGQQGLDLGDQI</sequence>
<dbReference type="InterPro" id="IPR029060">
    <property type="entry name" value="PIN-like_dom_sf"/>
</dbReference>
<comment type="caution">
    <text evidence="1">The sequence shown here is derived from an EMBL/GenBank/DDBJ whole genome shotgun (WGS) entry which is preliminary data.</text>
</comment>
<keyword evidence="2" id="KW-1185">Reference proteome</keyword>
<dbReference type="EMBL" id="POQS01000007">
    <property type="protein sequence ID" value="PND31394.1"/>
    <property type="molecule type" value="Genomic_DNA"/>
</dbReference>
<accession>A0A2N8KD66</accession>
<reference evidence="1 2" key="1">
    <citation type="submission" date="2018-01" db="EMBL/GenBank/DDBJ databases">
        <title>The draft genome of an aniline degradation strain ANB-1.</title>
        <authorList>
            <person name="Zhang L."/>
            <person name="Jiang J."/>
        </authorList>
    </citation>
    <scope>NUCLEOTIDE SEQUENCE [LARGE SCALE GENOMIC DNA]</scope>
    <source>
        <strain evidence="1 2">ANB-1</strain>
    </source>
</reference>
<gene>
    <name evidence="1" type="ORF">C1I89_26530</name>
</gene>
<protein>
    <recommendedName>
        <fullName evidence="3">PIN domain-containing protein</fullName>
    </recommendedName>
</protein>
<dbReference type="Gene3D" id="3.40.50.1010">
    <property type="entry name" value="5'-nuclease"/>
    <property type="match status" value="1"/>
</dbReference>
<proteinExistence type="predicted"/>
<evidence type="ECO:0000313" key="2">
    <source>
        <dbReference type="Proteomes" id="UP000235994"/>
    </source>
</evidence>
<name>A0A2N8KD66_9BURK</name>
<dbReference type="RefSeq" id="WP_102775356.1">
    <property type="nucleotide sequence ID" value="NZ_POQS01000007.1"/>
</dbReference>
<dbReference type="SUPFAM" id="SSF88723">
    <property type="entry name" value="PIN domain-like"/>
    <property type="match status" value="1"/>
</dbReference>